<gene>
    <name evidence="2" type="ORF">DAT39_013146</name>
</gene>
<dbReference type="PANTHER" id="PTHR46013:SF4">
    <property type="entry name" value="B-CELL RECEPTOR CD22-RELATED"/>
    <property type="match status" value="1"/>
</dbReference>
<accession>A0A8J4WYW5</accession>
<dbReference type="PANTHER" id="PTHR46013">
    <property type="entry name" value="VASCULAR CELL ADHESION MOLECULE 1"/>
    <property type="match status" value="1"/>
</dbReference>
<name>A0A8J4WYW5_CLAMG</name>
<keyword evidence="1" id="KW-0732">Signal</keyword>
<dbReference type="Proteomes" id="UP000727407">
    <property type="component" value="Unassembled WGS sequence"/>
</dbReference>
<dbReference type="Gene3D" id="2.60.40.10">
    <property type="entry name" value="Immunoglobulins"/>
    <property type="match status" value="1"/>
</dbReference>
<keyword evidence="3" id="KW-1185">Reference proteome</keyword>
<sequence>EALMMSLRLTPPLSLLFLLVDSGFVVSQPGWSVYYTPSYICALKGSKVTMGCSYTHPSRNKVLRVFWSRELVTDKEPSDL</sequence>
<feature type="chain" id="PRO_5035184422" evidence="1">
    <location>
        <begin position="28"/>
        <end position="80"/>
    </location>
</feature>
<comment type="caution">
    <text evidence="2">The sequence shown here is derived from an EMBL/GenBank/DDBJ whole genome shotgun (WGS) entry which is preliminary data.</text>
</comment>
<feature type="non-terminal residue" evidence="2">
    <location>
        <position position="1"/>
    </location>
</feature>
<evidence type="ECO:0000256" key="1">
    <source>
        <dbReference type="SAM" id="SignalP"/>
    </source>
</evidence>
<feature type="non-terminal residue" evidence="2">
    <location>
        <position position="80"/>
    </location>
</feature>
<evidence type="ECO:0000313" key="2">
    <source>
        <dbReference type="EMBL" id="KAF5897107.1"/>
    </source>
</evidence>
<dbReference type="OrthoDB" id="9448246at2759"/>
<organism evidence="2 3">
    <name type="scientific">Clarias magur</name>
    <name type="common">Asian catfish</name>
    <name type="synonym">Macropteronotus magur</name>
    <dbReference type="NCBI Taxonomy" id="1594786"/>
    <lineage>
        <taxon>Eukaryota</taxon>
        <taxon>Metazoa</taxon>
        <taxon>Chordata</taxon>
        <taxon>Craniata</taxon>
        <taxon>Vertebrata</taxon>
        <taxon>Euteleostomi</taxon>
        <taxon>Actinopterygii</taxon>
        <taxon>Neopterygii</taxon>
        <taxon>Teleostei</taxon>
        <taxon>Ostariophysi</taxon>
        <taxon>Siluriformes</taxon>
        <taxon>Clariidae</taxon>
        <taxon>Clarias</taxon>
    </lineage>
</organism>
<evidence type="ECO:0000313" key="3">
    <source>
        <dbReference type="Proteomes" id="UP000727407"/>
    </source>
</evidence>
<proteinExistence type="predicted"/>
<protein>
    <submittedName>
        <fullName evidence="2">B-cell receptor CD22-like isoform X1</fullName>
    </submittedName>
</protein>
<dbReference type="AlphaFoldDB" id="A0A8J4WYW5"/>
<feature type="signal peptide" evidence="1">
    <location>
        <begin position="1"/>
        <end position="27"/>
    </location>
</feature>
<dbReference type="EMBL" id="QNUK01000248">
    <property type="protein sequence ID" value="KAF5897107.1"/>
    <property type="molecule type" value="Genomic_DNA"/>
</dbReference>
<keyword evidence="2" id="KW-0675">Receptor</keyword>
<reference evidence="2" key="1">
    <citation type="submission" date="2020-07" db="EMBL/GenBank/DDBJ databases">
        <title>Clarias magur genome sequencing, assembly and annotation.</title>
        <authorList>
            <person name="Kushwaha B."/>
            <person name="Kumar R."/>
            <person name="Das P."/>
            <person name="Joshi C.G."/>
            <person name="Kumar D."/>
            <person name="Nagpure N.S."/>
            <person name="Pandey M."/>
            <person name="Agarwal S."/>
            <person name="Srivastava S."/>
            <person name="Singh M."/>
            <person name="Sahoo L."/>
            <person name="Jayasankar P."/>
            <person name="Meher P.K."/>
            <person name="Koringa P.G."/>
            <person name="Iquebal M.A."/>
            <person name="Das S.P."/>
            <person name="Bit A."/>
            <person name="Patnaik S."/>
            <person name="Patel N."/>
            <person name="Shah T.M."/>
            <person name="Hinsu A."/>
            <person name="Jena J.K."/>
        </authorList>
    </citation>
    <scope>NUCLEOTIDE SEQUENCE</scope>
    <source>
        <strain evidence="2">CIFAMagur01</strain>
        <tissue evidence="2">Testis</tissue>
    </source>
</reference>
<dbReference type="InterPro" id="IPR013783">
    <property type="entry name" value="Ig-like_fold"/>
</dbReference>